<gene>
    <name evidence="5" type="ORF">CUNI_LOCUS6318</name>
</gene>
<evidence type="ECO:0000256" key="2">
    <source>
        <dbReference type="SAM" id="Coils"/>
    </source>
</evidence>
<organism evidence="5 6">
    <name type="scientific">Candidula unifasciata</name>
    <dbReference type="NCBI Taxonomy" id="100452"/>
    <lineage>
        <taxon>Eukaryota</taxon>
        <taxon>Metazoa</taxon>
        <taxon>Spiralia</taxon>
        <taxon>Lophotrochozoa</taxon>
        <taxon>Mollusca</taxon>
        <taxon>Gastropoda</taxon>
        <taxon>Heterobranchia</taxon>
        <taxon>Euthyneura</taxon>
        <taxon>Panpulmonata</taxon>
        <taxon>Eupulmonata</taxon>
        <taxon>Stylommatophora</taxon>
        <taxon>Helicina</taxon>
        <taxon>Helicoidea</taxon>
        <taxon>Geomitridae</taxon>
        <taxon>Candidula</taxon>
    </lineage>
</organism>
<evidence type="ECO:0000259" key="4">
    <source>
        <dbReference type="PROSITE" id="PS50238"/>
    </source>
</evidence>
<proteinExistence type="predicted"/>
<evidence type="ECO:0008006" key="7">
    <source>
        <dbReference type="Google" id="ProtNLM"/>
    </source>
</evidence>
<keyword evidence="2" id="KW-0175">Coiled coil</keyword>
<keyword evidence="6" id="KW-1185">Reference proteome</keyword>
<dbReference type="SUPFAM" id="SSF48350">
    <property type="entry name" value="GTPase activation domain, GAP"/>
    <property type="match status" value="1"/>
</dbReference>
<keyword evidence="1" id="KW-0343">GTPase activation</keyword>
<dbReference type="InterPro" id="IPR000198">
    <property type="entry name" value="RhoGAP_dom"/>
</dbReference>
<dbReference type="InterPro" id="IPR051025">
    <property type="entry name" value="RhoGAP"/>
</dbReference>
<evidence type="ECO:0000313" key="5">
    <source>
        <dbReference type="EMBL" id="CAG5120760.1"/>
    </source>
</evidence>
<dbReference type="AlphaFoldDB" id="A0A8S3YZV6"/>
<dbReference type="PANTHER" id="PTHR15228:SF24">
    <property type="entry name" value="RHO-GAP DOMAIN-CONTAINING PROTEIN"/>
    <property type="match status" value="1"/>
</dbReference>
<evidence type="ECO:0000313" key="6">
    <source>
        <dbReference type="Proteomes" id="UP000678393"/>
    </source>
</evidence>
<feature type="coiled-coil region" evidence="2">
    <location>
        <begin position="567"/>
        <end position="641"/>
    </location>
</feature>
<dbReference type="OrthoDB" id="185175at2759"/>
<dbReference type="Proteomes" id="UP000678393">
    <property type="component" value="Unassembled WGS sequence"/>
</dbReference>
<dbReference type="InterPro" id="IPR011993">
    <property type="entry name" value="PH-like_dom_sf"/>
</dbReference>
<dbReference type="Pfam" id="PF00620">
    <property type="entry name" value="RhoGAP"/>
    <property type="match status" value="1"/>
</dbReference>
<reference evidence="5" key="1">
    <citation type="submission" date="2021-04" db="EMBL/GenBank/DDBJ databases">
        <authorList>
            <consortium name="Molecular Ecology Group"/>
        </authorList>
    </citation>
    <scope>NUCLEOTIDE SEQUENCE</scope>
</reference>
<dbReference type="SMART" id="SM00233">
    <property type="entry name" value="PH"/>
    <property type="match status" value="1"/>
</dbReference>
<dbReference type="GO" id="GO:0007165">
    <property type="term" value="P:signal transduction"/>
    <property type="evidence" value="ECO:0007669"/>
    <property type="project" value="InterPro"/>
</dbReference>
<dbReference type="Pfam" id="PF00169">
    <property type="entry name" value="PH"/>
    <property type="match status" value="1"/>
</dbReference>
<dbReference type="SMART" id="SM00324">
    <property type="entry name" value="RhoGAP"/>
    <property type="match status" value="1"/>
</dbReference>
<dbReference type="GO" id="GO:0005096">
    <property type="term" value="F:GTPase activator activity"/>
    <property type="evidence" value="ECO:0007669"/>
    <property type="project" value="UniProtKB-KW"/>
</dbReference>
<dbReference type="SUPFAM" id="SSF50729">
    <property type="entry name" value="PH domain-like"/>
    <property type="match status" value="1"/>
</dbReference>
<sequence length="660" mass="75050">MSAPPKAEDLRGWLKRKGGRMKTWSRRWCVLTDKFLFIFLREDDRRSQDCITLSGQLIVEPPADPADTCRGYFDIVTEYGRGITETLSLCAETEEDKNVWMRALKRALYADKGGALFCQSLEEILYWERLAGRHIPYIVDECVEYLYKYGLDVEGIFRLPGRQSAAKDIISRFERGQKITFEEEGTDVHVVASVLKAFLRSLPDSLIPCHLFQKFMNIALRFTEAKDEISRNISVQELADALKLLSKDSYTILKYICRFLQVVGQHEPTNKMSMMSLGTVFSYNILRHIDKENNYLFLLTADLGQNLVYMLLKYYAQVFSQEHRDKEESEHEHCGKDLLRMSNPVDTPVILPSICSSLCTDQALQSTEVSRRENTGSYEVCKISDDNMWPSGKDKTVDELDEGAAGKTCLSILGSKSQHLERKSLHLNLLSIEGTSLTEHGIARSHSSSSLREVCSVSPRRLKSRIARNRYLSDRRILGPITLDADDWLPRDRHSPGGVNSEDVVIALAQAQASPQTLDSPGSHIPRVHSCHSFSLDIDRSFDNSGQVLDESPVFEPEEKAGQVSGISDLLKQVTTLREELSQQRDNHRVQIAVLKAQLSEMIEKYEHKIETVQKNYKSQIKELENKLSEEKKSCAAIIAESAELQEKMKKYQMLYGELS</sequence>
<dbReference type="Gene3D" id="1.10.555.10">
    <property type="entry name" value="Rho GTPase activation protein"/>
    <property type="match status" value="1"/>
</dbReference>
<dbReference type="CDD" id="cd00159">
    <property type="entry name" value="RhoGAP"/>
    <property type="match status" value="1"/>
</dbReference>
<evidence type="ECO:0000256" key="1">
    <source>
        <dbReference type="ARBA" id="ARBA00022468"/>
    </source>
</evidence>
<feature type="domain" description="PH" evidence="3">
    <location>
        <begin position="7"/>
        <end position="109"/>
    </location>
</feature>
<name>A0A8S3YZV6_9EUPU</name>
<protein>
    <recommendedName>
        <fullName evidence="7">Rho GTPase-activating protein 24</fullName>
    </recommendedName>
</protein>
<accession>A0A8S3YZV6</accession>
<feature type="domain" description="Rho-GAP" evidence="4">
    <location>
        <begin position="119"/>
        <end position="319"/>
    </location>
</feature>
<dbReference type="PROSITE" id="PS50003">
    <property type="entry name" value="PH_DOMAIN"/>
    <property type="match status" value="1"/>
</dbReference>
<comment type="caution">
    <text evidence="5">The sequence shown here is derived from an EMBL/GenBank/DDBJ whole genome shotgun (WGS) entry which is preliminary data.</text>
</comment>
<evidence type="ECO:0000259" key="3">
    <source>
        <dbReference type="PROSITE" id="PS50003"/>
    </source>
</evidence>
<dbReference type="InterPro" id="IPR008936">
    <property type="entry name" value="Rho_GTPase_activation_prot"/>
</dbReference>
<dbReference type="PANTHER" id="PTHR15228">
    <property type="entry name" value="SPERMATHECAL PHYSIOLOGY VARIANT"/>
    <property type="match status" value="1"/>
</dbReference>
<dbReference type="Gene3D" id="2.30.29.30">
    <property type="entry name" value="Pleckstrin-homology domain (PH domain)/Phosphotyrosine-binding domain (PTB)"/>
    <property type="match status" value="1"/>
</dbReference>
<dbReference type="EMBL" id="CAJHNH020000961">
    <property type="protein sequence ID" value="CAG5120760.1"/>
    <property type="molecule type" value="Genomic_DNA"/>
</dbReference>
<dbReference type="GO" id="GO:0051056">
    <property type="term" value="P:regulation of small GTPase mediated signal transduction"/>
    <property type="evidence" value="ECO:0007669"/>
    <property type="project" value="UniProtKB-ARBA"/>
</dbReference>
<dbReference type="PROSITE" id="PS50238">
    <property type="entry name" value="RHOGAP"/>
    <property type="match status" value="1"/>
</dbReference>
<dbReference type="InterPro" id="IPR001849">
    <property type="entry name" value="PH_domain"/>
</dbReference>